<evidence type="ECO:0000256" key="5">
    <source>
        <dbReference type="ARBA" id="ARBA00022692"/>
    </source>
</evidence>
<evidence type="ECO:0000256" key="8">
    <source>
        <dbReference type="ARBA" id="ARBA00022833"/>
    </source>
</evidence>
<keyword evidence="4" id="KW-0645">Protease</keyword>
<keyword evidence="9 12" id="KW-1133">Transmembrane helix</keyword>
<feature type="transmembrane region" description="Helical" evidence="12">
    <location>
        <begin position="142"/>
        <end position="161"/>
    </location>
</feature>
<dbReference type="AlphaFoldDB" id="A0A544T8V2"/>
<dbReference type="GO" id="GO:0046872">
    <property type="term" value="F:metal ion binding"/>
    <property type="evidence" value="ECO:0007669"/>
    <property type="project" value="UniProtKB-KW"/>
</dbReference>
<evidence type="ECO:0000256" key="10">
    <source>
        <dbReference type="ARBA" id="ARBA00023049"/>
    </source>
</evidence>
<protein>
    <recommendedName>
        <fullName evidence="13">Peptidase M50 domain-containing protein</fullName>
    </recommendedName>
</protein>
<keyword evidence="8" id="KW-0862">Zinc</keyword>
<comment type="caution">
    <text evidence="14">The sequence shown here is derived from an EMBL/GenBank/DDBJ whole genome shotgun (WGS) entry which is preliminary data.</text>
</comment>
<evidence type="ECO:0000313" key="14">
    <source>
        <dbReference type="EMBL" id="TQR13798.1"/>
    </source>
</evidence>
<evidence type="ECO:0000256" key="7">
    <source>
        <dbReference type="ARBA" id="ARBA00022801"/>
    </source>
</evidence>
<sequence length="198" mass="22755">MNKSVYKVHPIMIPFFLFFYLSGEIAIYSIVFGSLLIHEAGHLIAAKLVGIKVRSCTILPYGGEIKMEQFSKVPKSGQLLVIFGGPFCTLLVLVFSYFIDFPQDRLVFFTQLIILCLNLLPIYPLDGGRALDALFPDKYEMLIGYSIWISSLIFFISLAYFPRAVSVSFIFLFIVLQNIIYWRFRKYKLAFDRITKTA</sequence>
<dbReference type="Proteomes" id="UP000317316">
    <property type="component" value="Unassembled WGS sequence"/>
</dbReference>
<dbReference type="GO" id="GO:0006508">
    <property type="term" value="P:proteolysis"/>
    <property type="evidence" value="ECO:0007669"/>
    <property type="project" value="UniProtKB-KW"/>
</dbReference>
<evidence type="ECO:0000256" key="3">
    <source>
        <dbReference type="ARBA" id="ARBA00007931"/>
    </source>
</evidence>
<evidence type="ECO:0000256" key="6">
    <source>
        <dbReference type="ARBA" id="ARBA00022723"/>
    </source>
</evidence>
<dbReference type="GO" id="GO:0008237">
    <property type="term" value="F:metallopeptidase activity"/>
    <property type="evidence" value="ECO:0007669"/>
    <property type="project" value="UniProtKB-KW"/>
</dbReference>
<evidence type="ECO:0000256" key="12">
    <source>
        <dbReference type="SAM" id="Phobius"/>
    </source>
</evidence>
<dbReference type="PANTHER" id="PTHR39188">
    <property type="entry name" value="MEMBRANE-ASSOCIATED ZINC METALLOPROTEASE M50B"/>
    <property type="match status" value="1"/>
</dbReference>
<feature type="transmembrane region" description="Helical" evidence="12">
    <location>
        <begin position="79"/>
        <end position="99"/>
    </location>
</feature>
<feature type="transmembrane region" description="Helical" evidence="12">
    <location>
        <begin position="105"/>
        <end position="122"/>
    </location>
</feature>
<evidence type="ECO:0000259" key="13">
    <source>
        <dbReference type="Pfam" id="PF02163"/>
    </source>
</evidence>
<gene>
    <name evidence="14" type="ORF">FG382_09290</name>
</gene>
<keyword evidence="10" id="KW-0482">Metalloprotease</keyword>
<name>A0A544T8V2_9BACI</name>
<feature type="transmembrane region" description="Helical" evidence="12">
    <location>
        <begin position="167"/>
        <end position="184"/>
    </location>
</feature>
<dbReference type="RefSeq" id="WP_142538630.1">
    <property type="nucleotide sequence ID" value="NZ_BMIE01000005.1"/>
</dbReference>
<feature type="transmembrane region" description="Helical" evidence="12">
    <location>
        <begin position="12"/>
        <end position="37"/>
    </location>
</feature>
<dbReference type="OrthoDB" id="166377at2"/>
<organism evidence="14 15">
    <name type="scientific">Psychrobacillus lasiicapitis</name>
    <dbReference type="NCBI Taxonomy" id="1636719"/>
    <lineage>
        <taxon>Bacteria</taxon>
        <taxon>Bacillati</taxon>
        <taxon>Bacillota</taxon>
        <taxon>Bacilli</taxon>
        <taxon>Bacillales</taxon>
        <taxon>Bacillaceae</taxon>
        <taxon>Psychrobacillus</taxon>
    </lineage>
</organism>
<dbReference type="GO" id="GO:0016020">
    <property type="term" value="C:membrane"/>
    <property type="evidence" value="ECO:0007669"/>
    <property type="project" value="UniProtKB-SubCell"/>
</dbReference>
<keyword evidence="5 12" id="KW-0812">Transmembrane</keyword>
<keyword evidence="6" id="KW-0479">Metal-binding</keyword>
<accession>A0A544T8V2</accession>
<evidence type="ECO:0000256" key="9">
    <source>
        <dbReference type="ARBA" id="ARBA00022989"/>
    </source>
</evidence>
<comment type="similarity">
    <text evidence="3">Belongs to the peptidase M50B family.</text>
</comment>
<comment type="cofactor">
    <cofactor evidence="1">
        <name>Zn(2+)</name>
        <dbReference type="ChEBI" id="CHEBI:29105"/>
    </cofactor>
</comment>
<dbReference type="Pfam" id="PF02163">
    <property type="entry name" value="Peptidase_M50"/>
    <property type="match status" value="1"/>
</dbReference>
<keyword evidence="11 12" id="KW-0472">Membrane</keyword>
<dbReference type="InterPro" id="IPR008915">
    <property type="entry name" value="Peptidase_M50"/>
</dbReference>
<feature type="domain" description="Peptidase M50" evidence="13">
    <location>
        <begin position="30"/>
        <end position="99"/>
    </location>
</feature>
<keyword evidence="15" id="KW-1185">Reference proteome</keyword>
<reference evidence="14 15" key="1">
    <citation type="submission" date="2019-05" db="EMBL/GenBank/DDBJ databases">
        <title>Psychrobacillus vulpis sp. nov., a new species isolated from feces of a red fox that inhabits in The Tablas de Daimiel Natural Park, Albacete, Spain.</title>
        <authorList>
            <person name="Rodriguez M."/>
            <person name="Reina J.C."/>
            <person name="Bejar V."/>
            <person name="Llamas I."/>
        </authorList>
    </citation>
    <scope>NUCLEOTIDE SEQUENCE [LARGE SCALE GENOMIC DNA]</scope>
    <source>
        <strain evidence="14 15">NEAU-3TGS17</strain>
    </source>
</reference>
<evidence type="ECO:0000256" key="4">
    <source>
        <dbReference type="ARBA" id="ARBA00022670"/>
    </source>
</evidence>
<evidence type="ECO:0000256" key="2">
    <source>
        <dbReference type="ARBA" id="ARBA00004141"/>
    </source>
</evidence>
<comment type="subcellular location">
    <subcellularLocation>
        <location evidence="2">Membrane</location>
        <topology evidence="2">Multi-pass membrane protein</topology>
    </subcellularLocation>
</comment>
<evidence type="ECO:0000256" key="11">
    <source>
        <dbReference type="ARBA" id="ARBA00023136"/>
    </source>
</evidence>
<proteinExistence type="inferred from homology"/>
<evidence type="ECO:0000313" key="15">
    <source>
        <dbReference type="Proteomes" id="UP000317316"/>
    </source>
</evidence>
<evidence type="ECO:0000256" key="1">
    <source>
        <dbReference type="ARBA" id="ARBA00001947"/>
    </source>
</evidence>
<keyword evidence="7" id="KW-0378">Hydrolase</keyword>
<dbReference type="PANTHER" id="PTHR39188:SF3">
    <property type="entry name" value="STAGE IV SPORULATION PROTEIN FB"/>
    <property type="match status" value="1"/>
</dbReference>
<dbReference type="EMBL" id="VDGH01000005">
    <property type="protein sequence ID" value="TQR13798.1"/>
    <property type="molecule type" value="Genomic_DNA"/>
</dbReference>